<accession>A0ACC0U0G5</accession>
<evidence type="ECO:0000313" key="2">
    <source>
        <dbReference type="Proteomes" id="UP001207468"/>
    </source>
</evidence>
<protein>
    <submittedName>
        <fullName evidence="1">Uncharacterized protein</fullName>
    </submittedName>
</protein>
<gene>
    <name evidence="1" type="ORF">F5148DRAFT_382577</name>
</gene>
<dbReference type="Proteomes" id="UP001207468">
    <property type="component" value="Unassembled WGS sequence"/>
</dbReference>
<sequence length="204" mass="22580">MVKCLPSFDLTQSELPTGIQLESKPRCASLGCLTSLSWTEPPLWKHSQSFSVHSFHHAPKNLSSPRFFSYQHTAVWQISASASQSMKRFTVKHPLPTSQAFGDTPYFVDVHLQTPGQMNAIAYVICKGGARKLGIIHLILCRVKKGKPRPLASSVEACCAGVNFMTIPRSKRRPVLILFSPFLDGKPQVAHGPTHLRTGFTIWG</sequence>
<name>A0ACC0U0G5_9AGAM</name>
<keyword evidence="2" id="KW-1185">Reference proteome</keyword>
<proteinExistence type="predicted"/>
<evidence type="ECO:0000313" key="1">
    <source>
        <dbReference type="EMBL" id="KAI9456080.1"/>
    </source>
</evidence>
<organism evidence="1 2">
    <name type="scientific">Russula earlei</name>
    <dbReference type="NCBI Taxonomy" id="71964"/>
    <lineage>
        <taxon>Eukaryota</taxon>
        <taxon>Fungi</taxon>
        <taxon>Dikarya</taxon>
        <taxon>Basidiomycota</taxon>
        <taxon>Agaricomycotina</taxon>
        <taxon>Agaricomycetes</taxon>
        <taxon>Russulales</taxon>
        <taxon>Russulaceae</taxon>
        <taxon>Russula</taxon>
    </lineage>
</organism>
<reference evidence="1" key="1">
    <citation type="submission" date="2021-03" db="EMBL/GenBank/DDBJ databases">
        <title>Evolutionary priming and transition to the ectomycorrhizal habit in an iconic lineage of mushroom-forming fungi: is preadaptation a requirement?</title>
        <authorList>
            <consortium name="DOE Joint Genome Institute"/>
            <person name="Looney B.P."/>
            <person name="Miyauchi S."/>
            <person name="Morin E."/>
            <person name="Drula E."/>
            <person name="Courty P.E."/>
            <person name="Chicoki N."/>
            <person name="Fauchery L."/>
            <person name="Kohler A."/>
            <person name="Kuo A."/>
            <person name="LaButti K."/>
            <person name="Pangilinan J."/>
            <person name="Lipzen A."/>
            <person name="Riley R."/>
            <person name="Andreopoulos W."/>
            <person name="He G."/>
            <person name="Johnson J."/>
            <person name="Barry K.W."/>
            <person name="Grigoriev I.V."/>
            <person name="Nagy L."/>
            <person name="Hibbett D."/>
            <person name="Henrissat B."/>
            <person name="Matheny P.B."/>
            <person name="Labbe J."/>
            <person name="Martin A.F."/>
        </authorList>
    </citation>
    <scope>NUCLEOTIDE SEQUENCE</scope>
    <source>
        <strain evidence="1">BPL698</strain>
    </source>
</reference>
<dbReference type="EMBL" id="JAGFNK010000242">
    <property type="protein sequence ID" value="KAI9456080.1"/>
    <property type="molecule type" value="Genomic_DNA"/>
</dbReference>
<comment type="caution">
    <text evidence="1">The sequence shown here is derived from an EMBL/GenBank/DDBJ whole genome shotgun (WGS) entry which is preliminary data.</text>
</comment>